<organism evidence="2 3">
    <name type="scientific">Candidatus Mycoplasma haematobovis</name>
    <dbReference type="NCBI Taxonomy" id="432608"/>
    <lineage>
        <taxon>Bacteria</taxon>
        <taxon>Bacillati</taxon>
        <taxon>Mycoplasmatota</taxon>
        <taxon>Mollicutes</taxon>
        <taxon>Mycoplasmataceae</taxon>
        <taxon>Mycoplasma</taxon>
    </lineage>
</organism>
<name>A0A1A9QEX7_9MOLU</name>
<feature type="region of interest" description="Disordered" evidence="1">
    <location>
        <begin position="210"/>
        <end position="242"/>
    </location>
</feature>
<evidence type="ECO:0000313" key="2">
    <source>
        <dbReference type="EMBL" id="OAL10561.1"/>
    </source>
</evidence>
<comment type="caution">
    <text evidence="2">The sequence shown here is derived from an EMBL/GenBank/DDBJ whole genome shotgun (WGS) entry which is preliminary data.</text>
</comment>
<gene>
    <name evidence="2" type="ORF">A6V39_00655</name>
</gene>
<sequence>MTAVGTCSTISFNLDKANSIGKALEPIKNTYIFNLFSKGIFNLNNTFKDWGGSIFNSKDAFIDWLNRYFDVNGFKAGVVALYEKLHNWAGIVYRWFRDKFLEFVGNIPKIVENWKQIRLSLFKWGTFLGGGGGSALWSMLGVGANWSKLGDLMGHPDFMEMMNDFNQLVQDNEEAFKEMGPEDVEDILQKYLDNPEEAKQAAKDLLQEQKERKEKEEKDKENKSQEEKKDEEKQEKSKELSVEEIKEKFNPSQAGQPPTVPAVFSNMVTEGLKKLQSLSYFSFGGSNLEIESKAKEGMEKYLESLKNDVEKEKAKRSRKPSVKSEFLDIIAQEKEALVNALATAAVKAYRSSESLKIEALTQKFIEALTIPCEGGKDCDADELVKALSNEKK</sequence>
<dbReference type="STRING" id="432608.A6V39_00655"/>
<keyword evidence="3" id="KW-1185">Reference proteome</keyword>
<evidence type="ECO:0000256" key="1">
    <source>
        <dbReference type="SAM" id="MobiDB-lite"/>
    </source>
</evidence>
<dbReference type="RefSeq" id="WP_187149796.1">
    <property type="nucleotide sequence ID" value="NZ_LWUJ01000010.1"/>
</dbReference>
<evidence type="ECO:0000313" key="3">
    <source>
        <dbReference type="Proteomes" id="UP000077623"/>
    </source>
</evidence>
<accession>A0A1A9QEX7</accession>
<reference evidence="3" key="1">
    <citation type="submission" date="2016-04" db="EMBL/GenBank/DDBJ databases">
        <authorList>
            <person name="Quiroz-Castaneda R.E."/>
            <person name="Martinez-Ocampo F."/>
        </authorList>
    </citation>
    <scope>NUCLEOTIDE SEQUENCE [LARGE SCALE GENOMIC DNA]</scope>
    <source>
        <strain evidence="3">INIFAP01</strain>
    </source>
</reference>
<dbReference type="EMBL" id="LWUJ01000010">
    <property type="protein sequence ID" value="OAL10561.1"/>
    <property type="molecule type" value="Genomic_DNA"/>
</dbReference>
<protein>
    <submittedName>
        <fullName evidence="2">Uncharacterized protein</fullName>
    </submittedName>
</protein>
<proteinExistence type="predicted"/>
<dbReference type="Proteomes" id="UP000077623">
    <property type="component" value="Unassembled WGS sequence"/>
</dbReference>
<dbReference type="AlphaFoldDB" id="A0A1A9QEX7"/>